<sequence length="295" mass="31585">MHKHISSPPRPSRELSSSQMAPRCSNTVFAVFNVVTLLLGAAVLYAGAPHRGAATDDCGRFLRTPALALGVAIMVASLAGLAGACCRASVLLWIYLLLTGLLILAALCFAGFAFAVGNASAGAGQAVSGRGFREYRLGDYSSWLRRTVEDDGGNWGRIRSCLVEAKVCRSLRSNQRTLDEFVNADLSPVQSGCCKPPTACNFVYQNETYWTKPPAGSASGVDDDDPDCDVWSNGQSELCYGCQSCKAGVLGNLKNSWKKTAFVNAAFVVLLVVVYGFGCCALRNNRRRKYSLVGK</sequence>
<protein>
    <submittedName>
        <fullName evidence="1">Uncharacterized protein</fullName>
    </submittedName>
</protein>
<evidence type="ECO:0000313" key="1">
    <source>
        <dbReference type="EnsemblPlants" id="AVESA.00010b.r2.6AG1049290.1.CDS"/>
    </source>
</evidence>
<dbReference type="EnsemblPlants" id="AVESA.00010b.r2.6AG1049290.1">
    <property type="protein sequence ID" value="AVESA.00010b.r2.6AG1049290.1.CDS"/>
    <property type="gene ID" value="AVESA.00010b.r2.6AG1049290"/>
</dbReference>
<evidence type="ECO:0000313" key="2">
    <source>
        <dbReference type="Proteomes" id="UP001732700"/>
    </source>
</evidence>
<organism evidence="1 2">
    <name type="scientific">Avena sativa</name>
    <name type="common">Oat</name>
    <dbReference type="NCBI Taxonomy" id="4498"/>
    <lineage>
        <taxon>Eukaryota</taxon>
        <taxon>Viridiplantae</taxon>
        <taxon>Streptophyta</taxon>
        <taxon>Embryophyta</taxon>
        <taxon>Tracheophyta</taxon>
        <taxon>Spermatophyta</taxon>
        <taxon>Magnoliopsida</taxon>
        <taxon>Liliopsida</taxon>
        <taxon>Poales</taxon>
        <taxon>Poaceae</taxon>
        <taxon>BOP clade</taxon>
        <taxon>Pooideae</taxon>
        <taxon>Poodae</taxon>
        <taxon>Poeae</taxon>
        <taxon>Poeae Chloroplast Group 1 (Aveneae type)</taxon>
        <taxon>Aveninae</taxon>
        <taxon>Avena</taxon>
    </lineage>
</organism>
<reference evidence="1" key="2">
    <citation type="submission" date="2025-09" db="UniProtKB">
        <authorList>
            <consortium name="EnsemblPlants"/>
        </authorList>
    </citation>
    <scope>IDENTIFICATION</scope>
</reference>
<name>A0ACD5YWE7_AVESA</name>
<accession>A0ACD5YWE7</accession>
<keyword evidence="2" id="KW-1185">Reference proteome</keyword>
<reference evidence="1" key="1">
    <citation type="submission" date="2021-05" db="EMBL/GenBank/DDBJ databases">
        <authorList>
            <person name="Scholz U."/>
            <person name="Mascher M."/>
            <person name="Fiebig A."/>
        </authorList>
    </citation>
    <scope>NUCLEOTIDE SEQUENCE [LARGE SCALE GENOMIC DNA]</scope>
</reference>
<dbReference type="Proteomes" id="UP001732700">
    <property type="component" value="Chromosome 6A"/>
</dbReference>
<proteinExistence type="predicted"/>